<dbReference type="EMBL" id="LN891163">
    <property type="protein sequence ID" value="CUS07904.1"/>
    <property type="molecule type" value="Genomic_DNA"/>
</dbReference>
<dbReference type="SUPFAM" id="SSF52029">
    <property type="entry name" value="GroEL apical domain-like"/>
    <property type="match status" value="1"/>
</dbReference>
<dbReference type="InterPro" id="IPR027410">
    <property type="entry name" value="TCP-1-like_intermed_sf"/>
</dbReference>
<keyword evidence="2" id="KW-0067">ATP-binding</keyword>
<dbReference type="GO" id="GO:0140662">
    <property type="term" value="F:ATP-dependent protein folding chaperone"/>
    <property type="evidence" value="ECO:0007669"/>
    <property type="project" value="InterPro"/>
</dbReference>
<dbReference type="GO" id="GO:0005524">
    <property type="term" value="F:ATP binding"/>
    <property type="evidence" value="ECO:0007669"/>
    <property type="project" value="UniProtKB-KW"/>
</dbReference>
<organism evidence="4 5">
    <name type="scientific">Tuber aestivum</name>
    <name type="common">summer truffle</name>
    <dbReference type="NCBI Taxonomy" id="59557"/>
    <lineage>
        <taxon>Eukaryota</taxon>
        <taxon>Fungi</taxon>
        <taxon>Dikarya</taxon>
        <taxon>Ascomycota</taxon>
        <taxon>Pezizomycotina</taxon>
        <taxon>Pezizomycetes</taxon>
        <taxon>Pezizales</taxon>
        <taxon>Tuberaceae</taxon>
        <taxon>Tuber</taxon>
    </lineage>
</organism>
<keyword evidence="3" id="KW-0143">Chaperone</keyword>
<evidence type="ECO:0000313" key="4">
    <source>
        <dbReference type="EMBL" id="CUS07904.1"/>
    </source>
</evidence>
<reference evidence="4" key="1">
    <citation type="submission" date="2015-10" db="EMBL/GenBank/DDBJ databases">
        <authorList>
            <person name="Regsiter A."/>
            <person name="william w."/>
        </authorList>
    </citation>
    <scope>NUCLEOTIDE SEQUENCE</scope>
    <source>
        <strain evidence="4">Montdore</strain>
    </source>
</reference>
<proteinExistence type="predicted"/>
<evidence type="ECO:0000256" key="2">
    <source>
        <dbReference type="ARBA" id="ARBA00022840"/>
    </source>
</evidence>
<dbReference type="Proteomes" id="UP001412239">
    <property type="component" value="Unassembled WGS sequence"/>
</dbReference>
<evidence type="ECO:0000313" key="5">
    <source>
        <dbReference type="Proteomes" id="UP001412239"/>
    </source>
</evidence>
<keyword evidence="1" id="KW-0547">Nucleotide-binding</keyword>
<dbReference type="Gene3D" id="3.50.7.10">
    <property type="entry name" value="GroEL"/>
    <property type="match status" value="1"/>
</dbReference>
<protein>
    <submittedName>
        <fullName evidence="4">Uncharacterized protein</fullName>
    </submittedName>
</protein>
<sequence length="234" mass="26734">MHNLIQSYIGTKFAFPWWKLMFDLALSAVRTAVRDQRGRKEVNIKNHTRVKKIFGGEIEDSRVLDGIMLNKDITHLTMRRRIENLRIILLDCGLEGKTGCGYVAILVFKPDLVNTEKGVSDLAHHYLLKGNVTALRHARKTNNNRVTRAVGATFVSRVDDINESDVSTKCGLCEIEKITDALRYFSFKTKCEDPKACTILRRSPSKDILNEIERNIQVAIEIERKVFFPPPVSY</sequence>
<keyword evidence="5" id="KW-1185">Reference proteome</keyword>
<dbReference type="InterPro" id="IPR027409">
    <property type="entry name" value="GroEL-like_apical_dom_sf"/>
</dbReference>
<name>A0A292PL98_9PEZI</name>
<dbReference type="InterPro" id="IPR002423">
    <property type="entry name" value="Cpn60/GroEL/TCP-1"/>
</dbReference>
<accession>A0A292PL98</accession>
<evidence type="ECO:0000256" key="3">
    <source>
        <dbReference type="ARBA" id="ARBA00023186"/>
    </source>
</evidence>
<dbReference type="InterPro" id="IPR017998">
    <property type="entry name" value="Chaperone_TCP-1"/>
</dbReference>
<dbReference type="PANTHER" id="PTHR11353">
    <property type="entry name" value="CHAPERONIN"/>
    <property type="match status" value="1"/>
</dbReference>
<gene>
    <name evidence="4" type="ORF">GSTUAT00007998001</name>
</gene>
<dbReference type="AlphaFoldDB" id="A0A292PL98"/>
<dbReference type="Gene3D" id="3.30.260.10">
    <property type="entry name" value="TCP-1-like chaperonin intermediate domain"/>
    <property type="match status" value="1"/>
</dbReference>
<dbReference type="Pfam" id="PF00118">
    <property type="entry name" value="Cpn60_TCP1"/>
    <property type="match status" value="2"/>
</dbReference>
<evidence type="ECO:0000256" key="1">
    <source>
        <dbReference type="ARBA" id="ARBA00022741"/>
    </source>
</evidence>
<dbReference type="SUPFAM" id="SSF54849">
    <property type="entry name" value="GroEL-intermediate domain like"/>
    <property type="match status" value="1"/>
</dbReference>